<dbReference type="Proteomes" id="UP000572863">
    <property type="component" value="Unassembled WGS sequence"/>
</dbReference>
<sequence length="123" mass="13108">MQPQKQLGIAVDFPAFNPLLENMDVKKLLLLGCITATLTGCTFTGANEVAPGEYMITSHGSIFNSREGLLENINQKAAKVCDGKPYHLEGDSGANMVVSTTTHIGQTPTTVLGLKAVCEGRKE</sequence>
<dbReference type="RefSeq" id="WP_177053517.1">
    <property type="nucleotide sequence ID" value="NZ_JACAQM010000029.1"/>
</dbReference>
<proteinExistence type="predicted"/>
<accession>A0ABX2QPA7</accession>
<evidence type="ECO:0008006" key="3">
    <source>
        <dbReference type="Google" id="ProtNLM"/>
    </source>
</evidence>
<organism evidence="1 2">
    <name type="scientific">Pseudomonas reactans</name>
    <dbReference type="NCBI Taxonomy" id="117680"/>
    <lineage>
        <taxon>Bacteria</taxon>
        <taxon>Pseudomonadati</taxon>
        <taxon>Pseudomonadota</taxon>
        <taxon>Gammaproteobacteria</taxon>
        <taxon>Pseudomonadales</taxon>
        <taxon>Pseudomonadaceae</taxon>
        <taxon>Pseudomonas</taxon>
    </lineage>
</organism>
<name>A0ABX2QPA7_9PSED</name>
<comment type="caution">
    <text evidence="1">The sequence shown here is derived from an EMBL/GenBank/DDBJ whole genome shotgun (WGS) entry which is preliminary data.</text>
</comment>
<keyword evidence="2" id="KW-1185">Reference proteome</keyword>
<protein>
    <recommendedName>
        <fullName evidence="3">Lipoprotein</fullName>
    </recommendedName>
</protein>
<reference evidence="1 2" key="1">
    <citation type="submission" date="2020-04" db="EMBL/GenBank/DDBJ databases">
        <title>Molecular characterization of pseudomonads from Agaricus bisporus reveal novel blotch 2 pathogens in Western Europe.</title>
        <authorList>
            <person name="Taparia T."/>
            <person name="Krijger M."/>
            <person name="Haynes E."/>
            <person name="Elpinstone J.G."/>
            <person name="Noble R."/>
            <person name="Van Der Wolf J."/>
        </authorList>
    </citation>
    <scope>NUCLEOTIDE SEQUENCE [LARGE SCALE GENOMIC DNA]</scope>
    <source>
        <strain evidence="1 2">P7774</strain>
    </source>
</reference>
<gene>
    <name evidence="1" type="ORF">HX871_04365</name>
</gene>
<evidence type="ECO:0000313" key="1">
    <source>
        <dbReference type="EMBL" id="NWD93637.1"/>
    </source>
</evidence>
<evidence type="ECO:0000313" key="2">
    <source>
        <dbReference type="Proteomes" id="UP000572863"/>
    </source>
</evidence>
<dbReference type="EMBL" id="JACARY010000006">
    <property type="protein sequence ID" value="NWD93637.1"/>
    <property type="molecule type" value="Genomic_DNA"/>
</dbReference>